<evidence type="ECO:0000313" key="2">
    <source>
        <dbReference type="Proteomes" id="UP001454036"/>
    </source>
</evidence>
<gene>
    <name evidence="1" type="ORF">LIER_31172</name>
</gene>
<reference evidence="1 2" key="1">
    <citation type="submission" date="2024-01" db="EMBL/GenBank/DDBJ databases">
        <title>The complete chloroplast genome sequence of Lithospermum erythrorhizon: insights into the phylogenetic relationship among Boraginaceae species and the maternal lineages of purple gromwells.</title>
        <authorList>
            <person name="Okada T."/>
            <person name="Watanabe K."/>
        </authorList>
    </citation>
    <scope>NUCLEOTIDE SEQUENCE [LARGE SCALE GENOMIC DNA]</scope>
</reference>
<organism evidence="1 2">
    <name type="scientific">Lithospermum erythrorhizon</name>
    <name type="common">Purple gromwell</name>
    <name type="synonym">Lithospermum officinale var. erythrorhizon</name>
    <dbReference type="NCBI Taxonomy" id="34254"/>
    <lineage>
        <taxon>Eukaryota</taxon>
        <taxon>Viridiplantae</taxon>
        <taxon>Streptophyta</taxon>
        <taxon>Embryophyta</taxon>
        <taxon>Tracheophyta</taxon>
        <taxon>Spermatophyta</taxon>
        <taxon>Magnoliopsida</taxon>
        <taxon>eudicotyledons</taxon>
        <taxon>Gunneridae</taxon>
        <taxon>Pentapetalae</taxon>
        <taxon>asterids</taxon>
        <taxon>lamiids</taxon>
        <taxon>Boraginales</taxon>
        <taxon>Boraginaceae</taxon>
        <taxon>Boraginoideae</taxon>
        <taxon>Lithospermeae</taxon>
        <taxon>Lithospermum</taxon>
    </lineage>
</organism>
<sequence length="78" mass="8955">MEELTNKNMLRQIKISVLIHFLETYTRIPIMKAHRLQIMSIGTDLKVIIRGRVVIYKTHGCMGVTGLMHGIMGFRGRS</sequence>
<accession>A0AAV3RS47</accession>
<dbReference type="AlphaFoldDB" id="A0AAV3RS47"/>
<name>A0AAV3RS47_LITER</name>
<evidence type="ECO:0000313" key="1">
    <source>
        <dbReference type="EMBL" id="GAA0183824.1"/>
    </source>
</evidence>
<comment type="caution">
    <text evidence="1">The sequence shown here is derived from an EMBL/GenBank/DDBJ whole genome shotgun (WGS) entry which is preliminary data.</text>
</comment>
<keyword evidence="2" id="KW-1185">Reference proteome</keyword>
<proteinExistence type="predicted"/>
<dbReference type="Proteomes" id="UP001454036">
    <property type="component" value="Unassembled WGS sequence"/>
</dbReference>
<protein>
    <submittedName>
        <fullName evidence="1">Uncharacterized protein</fullName>
    </submittedName>
</protein>
<dbReference type="EMBL" id="BAABME010011485">
    <property type="protein sequence ID" value="GAA0183824.1"/>
    <property type="molecule type" value="Genomic_DNA"/>
</dbReference>